<dbReference type="InterPro" id="IPR050924">
    <property type="entry name" value="Peroxiredoxin_BCP/PrxQ"/>
</dbReference>
<feature type="signal peptide" evidence="12">
    <location>
        <begin position="1"/>
        <end position="19"/>
    </location>
</feature>
<keyword evidence="15" id="KW-1185">Reference proteome</keyword>
<evidence type="ECO:0000256" key="11">
    <source>
        <dbReference type="ARBA" id="ARBA00049091"/>
    </source>
</evidence>
<comment type="caution">
    <text evidence="14">The sequence shown here is derived from an EMBL/GenBank/DDBJ whole genome shotgun (WGS) entry which is preliminary data.</text>
</comment>
<comment type="function">
    <text evidence="1">Thiol-specific peroxidase that catalyzes the reduction of hydrogen peroxide and organic hydroperoxides to water and alcohols, respectively. Plays a role in cell protection against oxidative stress by detoxifying peroxides and as sensor of hydrogen peroxide-mediated signaling events.</text>
</comment>
<sequence>MKIFTILMLLCTTVFPCMAQVVEKDTDISPLLISEKVPNVSVTSIEGNNVPLEKILKEQPSVLLFYRGGWCPYCNRHLSAVGEIEDEINALGYQIIGFSPDSPEKLKASKEKGNLTYKLFSDGNGELIKAIGIAFKAPERYADKLNKFSGGLNSGFLPVPSVFVVDTEGTILFEYISPNYKQRISSNMLLEILKQLKEKLGR</sequence>
<comment type="similarity">
    <text evidence="9">Belongs to the peroxiredoxin family. BCP/PrxQ subfamily.</text>
</comment>
<comment type="catalytic activity">
    <reaction evidence="11">
        <text>a hydroperoxide + [thioredoxin]-dithiol = an alcohol + [thioredoxin]-disulfide + H2O</text>
        <dbReference type="Rhea" id="RHEA:62620"/>
        <dbReference type="Rhea" id="RHEA-COMP:10698"/>
        <dbReference type="Rhea" id="RHEA-COMP:10700"/>
        <dbReference type="ChEBI" id="CHEBI:15377"/>
        <dbReference type="ChEBI" id="CHEBI:29950"/>
        <dbReference type="ChEBI" id="CHEBI:30879"/>
        <dbReference type="ChEBI" id="CHEBI:35924"/>
        <dbReference type="ChEBI" id="CHEBI:50058"/>
        <dbReference type="EC" id="1.11.1.24"/>
    </reaction>
</comment>
<keyword evidence="5" id="KW-0560">Oxidoreductase</keyword>
<keyword evidence="3" id="KW-0575">Peroxidase</keyword>
<evidence type="ECO:0000256" key="8">
    <source>
        <dbReference type="ARBA" id="ARBA00032824"/>
    </source>
</evidence>
<dbReference type="PANTHER" id="PTHR42801">
    <property type="entry name" value="THIOREDOXIN-DEPENDENT PEROXIDE REDUCTASE"/>
    <property type="match status" value="1"/>
</dbReference>
<gene>
    <name evidence="14" type="ORF">Q4Q40_15875</name>
</gene>
<reference evidence="14" key="1">
    <citation type="submission" date="2023-07" db="EMBL/GenBank/DDBJ databases">
        <title>Two novel species in the genus Flavivirga.</title>
        <authorList>
            <person name="Kwon K."/>
        </authorList>
    </citation>
    <scope>NUCLEOTIDE SEQUENCE</scope>
    <source>
        <strain evidence="14">KACC 14158</strain>
    </source>
</reference>
<dbReference type="InterPro" id="IPR036249">
    <property type="entry name" value="Thioredoxin-like_sf"/>
</dbReference>
<evidence type="ECO:0000259" key="13">
    <source>
        <dbReference type="PROSITE" id="PS51352"/>
    </source>
</evidence>
<protein>
    <recommendedName>
        <fullName evidence="2">thioredoxin-dependent peroxiredoxin</fullName>
        <ecNumber evidence="2">1.11.1.24</ecNumber>
    </recommendedName>
    <alternativeName>
        <fullName evidence="8">Thioredoxin peroxidase</fullName>
    </alternativeName>
    <alternativeName>
        <fullName evidence="10">Thioredoxin-dependent peroxiredoxin Bcp</fullName>
    </alternativeName>
</protein>
<evidence type="ECO:0000256" key="1">
    <source>
        <dbReference type="ARBA" id="ARBA00003330"/>
    </source>
</evidence>
<evidence type="ECO:0000256" key="6">
    <source>
        <dbReference type="ARBA" id="ARBA00023157"/>
    </source>
</evidence>
<evidence type="ECO:0000256" key="10">
    <source>
        <dbReference type="ARBA" id="ARBA00042639"/>
    </source>
</evidence>
<dbReference type="Pfam" id="PF00578">
    <property type="entry name" value="AhpC-TSA"/>
    <property type="match status" value="1"/>
</dbReference>
<feature type="domain" description="Thioredoxin" evidence="13">
    <location>
        <begin position="31"/>
        <end position="198"/>
    </location>
</feature>
<keyword evidence="12" id="KW-0732">Signal</keyword>
<evidence type="ECO:0000256" key="7">
    <source>
        <dbReference type="ARBA" id="ARBA00023284"/>
    </source>
</evidence>
<proteinExistence type="inferred from homology"/>
<evidence type="ECO:0000313" key="14">
    <source>
        <dbReference type="EMBL" id="MDO5975673.1"/>
    </source>
</evidence>
<dbReference type="PANTHER" id="PTHR42801:SF7">
    <property type="entry name" value="SLL1159 PROTEIN"/>
    <property type="match status" value="1"/>
</dbReference>
<dbReference type="Gene3D" id="3.40.30.10">
    <property type="entry name" value="Glutaredoxin"/>
    <property type="match status" value="1"/>
</dbReference>
<dbReference type="EC" id="1.11.1.24" evidence="2"/>
<organism evidence="14 15">
    <name type="scientific">Flavivirga jejuensis</name>
    <dbReference type="NCBI Taxonomy" id="870487"/>
    <lineage>
        <taxon>Bacteria</taxon>
        <taxon>Pseudomonadati</taxon>
        <taxon>Bacteroidota</taxon>
        <taxon>Flavobacteriia</taxon>
        <taxon>Flavobacteriales</taxon>
        <taxon>Flavobacteriaceae</taxon>
        <taxon>Flavivirga</taxon>
    </lineage>
</organism>
<evidence type="ECO:0000256" key="4">
    <source>
        <dbReference type="ARBA" id="ARBA00022862"/>
    </source>
</evidence>
<evidence type="ECO:0000256" key="12">
    <source>
        <dbReference type="SAM" id="SignalP"/>
    </source>
</evidence>
<feature type="chain" id="PRO_5045684129" description="thioredoxin-dependent peroxiredoxin" evidence="12">
    <location>
        <begin position="20"/>
        <end position="202"/>
    </location>
</feature>
<evidence type="ECO:0000256" key="3">
    <source>
        <dbReference type="ARBA" id="ARBA00022559"/>
    </source>
</evidence>
<keyword evidence="4" id="KW-0049">Antioxidant</keyword>
<evidence type="ECO:0000256" key="5">
    <source>
        <dbReference type="ARBA" id="ARBA00023002"/>
    </source>
</evidence>
<keyword evidence="6" id="KW-1015">Disulfide bond</keyword>
<dbReference type="PROSITE" id="PS51352">
    <property type="entry name" value="THIOREDOXIN_2"/>
    <property type="match status" value="1"/>
</dbReference>
<evidence type="ECO:0000313" key="15">
    <source>
        <dbReference type="Proteomes" id="UP001176806"/>
    </source>
</evidence>
<dbReference type="CDD" id="cd02970">
    <property type="entry name" value="PRX_like2"/>
    <property type="match status" value="1"/>
</dbReference>
<dbReference type="RefSeq" id="WP_303302887.1">
    <property type="nucleotide sequence ID" value="NZ_BAABDA010000050.1"/>
</dbReference>
<dbReference type="SUPFAM" id="SSF52833">
    <property type="entry name" value="Thioredoxin-like"/>
    <property type="match status" value="1"/>
</dbReference>
<keyword evidence="7" id="KW-0676">Redox-active center</keyword>
<evidence type="ECO:0000256" key="2">
    <source>
        <dbReference type="ARBA" id="ARBA00013017"/>
    </source>
</evidence>
<name>A0ABT8WR72_9FLAO</name>
<evidence type="ECO:0000256" key="9">
    <source>
        <dbReference type="ARBA" id="ARBA00038489"/>
    </source>
</evidence>
<dbReference type="EMBL" id="JAUOEL010000005">
    <property type="protein sequence ID" value="MDO5975673.1"/>
    <property type="molecule type" value="Genomic_DNA"/>
</dbReference>
<dbReference type="InterPro" id="IPR013766">
    <property type="entry name" value="Thioredoxin_domain"/>
</dbReference>
<accession>A0ABT8WR72</accession>
<dbReference type="Proteomes" id="UP001176806">
    <property type="component" value="Unassembled WGS sequence"/>
</dbReference>
<dbReference type="InterPro" id="IPR000866">
    <property type="entry name" value="AhpC/TSA"/>
</dbReference>